<name>A0A0A9G8R6_ARUDO</name>
<protein>
    <submittedName>
        <fullName evidence="1">Uncharacterized protein</fullName>
    </submittedName>
</protein>
<reference evidence="1" key="1">
    <citation type="submission" date="2014-09" db="EMBL/GenBank/DDBJ databases">
        <authorList>
            <person name="Magalhaes I.L.F."/>
            <person name="Oliveira U."/>
            <person name="Santos F.R."/>
            <person name="Vidigal T.H.D.A."/>
            <person name="Brescovit A.D."/>
            <person name="Santos A.J."/>
        </authorList>
    </citation>
    <scope>NUCLEOTIDE SEQUENCE</scope>
    <source>
        <tissue evidence="1">Shoot tissue taken approximately 20 cm above the soil surface</tissue>
    </source>
</reference>
<reference evidence="1" key="2">
    <citation type="journal article" date="2015" name="Data Brief">
        <title>Shoot transcriptome of the giant reed, Arundo donax.</title>
        <authorList>
            <person name="Barrero R.A."/>
            <person name="Guerrero F.D."/>
            <person name="Moolhuijzen P."/>
            <person name="Goolsby J.A."/>
            <person name="Tidwell J."/>
            <person name="Bellgard S.E."/>
            <person name="Bellgard M.I."/>
        </authorList>
    </citation>
    <scope>NUCLEOTIDE SEQUENCE</scope>
    <source>
        <tissue evidence="1">Shoot tissue taken approximately 20 cm above the soil surface</tissue>
    </source>
</reference>
<organism evidence="1">
    <name type="scientific">Arundo donax</name>
    <name type="common">Giant reed</name>
    <name type="synonym">Donax arundinaceus</name>
    <dbReference type="NCBI Taxonomy" id="35708"/>
    <lineage>
        <taxon>Eukaryota</taxon>
        <taxon>Viridiplantae</taxon>
        <taxon>Streptophyta</taxon>
        <taxon>Embryophyta</taxon>
        <taxon>Tracheophyta</taxon>
        <taxon>Spermatophyta</taxon>
        <taxon>Magnoliopsida</taxon>
        <taxon>Liliopsida</taxon>
        <taxon>Poales</taxon>
        <taxon>Poaceae</taxon>
        <taxon>PACMAD clade</taxon>
        <taxon>Arundinoideae</taxon>
        <taxon>Arundineae</taxon>
        <taxon>Arundo</taxon>
    </lineage>
</organism>
<sequence>MRFSHCAFTVPCMHSSYSIF</sequence>
<accession>A0A0A9G8R6</accession>
<dbReference type="AlphaFoldDB" id="A0A0A9G8R6"/>
<dbReference type="EMBL" id="GBRH01180833">
    <property type="protein sequence ID" value="JAE17063.1"/>
    <property type="molecule type" value="Transcribed_RNA"/>
</dbReference>
<proteinExistence type="predicted"/>
<evidence type="ECO:0000313" key="1">
    <source>
        <dbReference type="EMBL" id="JAE17063.1"/>
    </source>
</evidence>